<gene>
    <name evidence="1" type="ORF">SMN809_LOCUS30448</name>
</gene>
<comment type="caution">
    <text evidence="1">The sequence shown here is derived from an EMBL/GenBank/DDBJ whole genome shotgun (WGS) entry which is preliminary data.</text>
</comment>
<name>A0A8S2W0Q6_9BILA</name>
<feature type="non-terminal residue" evidence="1">
    <location>
        <position position="92"/>
    </location>
</feature>
<proteinExistence type="predicted"/>
<reference evidence="1" key="1">
    <citation type="submission" date="2021-02" db="EMBL/GenBank/DDBJ databases">
        <authorList>
            <person name="Nowell W R."/>
        </authorList>
    </citation>
    <scope>NUCLEOTIDE SEQUENCE</scope>
</reference>
<feature type="non-terminal residue" evidence="1">
    <location>
        <position position="1"/>
    </location>
</feature>
<evidence type="ECO:0000313" key="2">
    <source>
        <dbReference type="Proteomes" id="UP000676336"/>
    </source>
</evidence>
<sequence>KDKEFGAKHTNNKLRFLQFPADANISKLEADLNSTANSTQTATASPDIKSEPIAYWCNRGVGVYMNNGSIACFCPPQYYGDKCEFHTDRITV</sequence>
<organism evidence="1 2">
    <name type="scientific">Rotaria magnacalcarata</name>
    <dbReference type="NCBI Taxonomy" id="392030"/>
    <lineage>
        <taxon>Eukaryota</taxon>
        <taxon>Metazoa</taxon>
        <taxon>Spiralia</taxon>
        <taxon>Gnathifera</taxon>
        <taxon>Rotifera</taxon>
        <taxon>Eurotatoria</taxon>
        <taxon>Bdelloidea</taxon>
        <taxon>Philodinida</taxon>
        <taxon>Philodinidae</taxon>
        <taxon>Rotaria</taxon>
    </lineage>
</organism>
<evidence type="ECO:0008006" key="3">
    <source>
        <dbReference type="Google" id="ProtNLM"/>
    </source>
</evidence>
<evidence type="ECO:0000313" key="1">
    <source>
        <dbReference type="EMBL" id="CAF4400971.1"/>
    </source>
</evidence>
<dbReference type="EMBL" id="CAJOBI010057562">
    <property type="protein sequence ID" value="CAF4400971.1"/>
    <property type="molecule type" value="Genomic_DNA"/>
</dbReference>
<protein>
    <recommendedName>
        <fullName evidence="3">EGF-like domain-containing protein</fullName>
    </recommendedName>
</protein>
<accession>A0A8S2W0Q6</accession>
<dbReference type="AlphaFoldDB" id="A0A8S2W0Q6"/>
<dbReference type="Proteomes" id="UP000676336">
    <property type="component" value="Unassembled WGS sequence"/>
</dbReference>